<comment type="caution">
    <text evidence="1">The sequence shown here is derived from an EMBL/GenBank/DDBJ whole genome shotgun (WGS) entry which is preliminary data.</text>
</comment>
<sequence>MYDYKVNLPPKVIVGTTAETNRYIPEISNAPSPSARLGWLSQFVGIDKMISVEPIMDYDLDTFIGCIRQVFPKFVSIGADSKNNNL</sequence>
<proteinExistence type="predicted"/>
<reference evidence="1" key="1">
    <citation type="journal article" date="2014" name="Front. Microbiol.">
        <title>High frequency of phylogenetically diverse reductive dehalogenase-homologous genes in deep subseafloor sedimentary metagenomes.</title>
        <authorList>
            <person name="Kawai M."/>
            <person name="Futagami T."/>
            <person name="Toyoda A."/>
            <person name="Takaki Y."/>
            <person name="Nishi S."/>
            <person name="Hori S."/>
            <person name="Arai W."/>
            <person name="Tsubouchi T."/>
            <person name="Morono Y."/>
            <person name="Uchiyama I."/>
            <person name="Ito T."/>
            <person name="Fujiyama A."/>
            <person name="Inagaki F."/>
            <person name="Takami H."/>
        </authorList>
    </citation>
    <scope>NUCLEOTIDE SEQUENCE</scope>
    <source>
        <strain evidence="1">Expedition CK06-06</strain>
    </source>
</reference>
<feature type="non-terminal residue" evidence="1">
    <location>
        <position position="86"/>
    </location>
</feature>
<protein>
    <submittedName>
        <fullName evidence="1">Uncharacterized protein</fullName>
    </submittedName>
</protein>
<dbReference type="EMBL" id="BART01026539">
    <property type="protein sequence ID" value="GAG98094.1"/>
    <property type="molecule type" value="Genomic_DNA"/>
</dbReference>
<gene>
    <name evidence="1" type="ORF">S01H4_47303</name>
</gene>
<organism evidence="1">
    <name type="scientific">marine sediment metagenome</name>
    <dbReference type="NCBI Taxonomy" id="412755"/>
    <lineage>
        <taxon>unclassified sequences</taxon>
        <taxon>metagenomes</taxon>
        <taxon>ecological metagenomes</taxon>
    </lineage>
</organism>
<accession>X1BQQ2</accession>
<dbReference type="AlphaFoldDB" id="X1BQQ2"/>
<name>X1BQQ2_9ZZZZ</name>
<evidence type="ECO:0000313" key="1">
    <source>
        <dbReference type="EMBL" id="GAG98094.1"/>
    </source>
</evidence>